<dbReference type="Pfam" id="PF04024">
    <property type="entry name" value="PspC"/>
    <property type="match status" value="1"/>
</dbReference>
<dbReference type="Proteomes" id="UP000465601">
    <property type="component" value="Unassembled WGS sequence"/>
</dbReference>
<keyword evidence="3 6" id="KW-0812">Transmembrane</keyword>
<comment type="caution">
    <text evidence="8">The sequence shown here is derived from an EMBL/GenBank/DDBJ whole genome shotgun (WGS) entry which is preliminary data.</text>
</comment>
<evidence type="ECO:0000256" key="2">
    <source>
        <dbReference type="ARBA" id="ARBA00022475"/>
    </source>
</evidence>
<feature type="transmembrane region" description="Helical" evidence="6">
    <location>
        <begin position="52"/>
        <end position="74"/>
    </location>
</feature>
<name>A0A833MAS5_9FIRM</name>
<evidence type="ECO:0000259" key="7">
    <source>
        <dbReference type="Pfam" id="PF04024"/>
    </source>
</evidence>
<gene>
    <name evidence="8" type="ORF">F8153_04830</name>
</gene>
<feature type="domain" description="Phage shock protein PspC N-terminal" evidence="7">
    <location>
        <begin position="21"/>
        <end position="77"/>
    </location>
</feature>
<proteinExistence type="predicted"/>
<reference evidence="8 9" key="1">
    <citation type="submission" date="2019-10" db="EMBL/GenBank/DDBJ databases">
        <title>Alkaliphilus serpentinus sp. nov. and Alkaliphilus pronyensis sp. nov., two novel anaerobic alkaliphilic species isolated from the serpentinized-hosted hydrothermal field of the Prony Bay (New Caledonia).</title>
        <authorList>
            <person name="Postec A."/>
        </authorList>
    </citation>
    <scope>NUCLEOTIDE SEQUENCE [LARGE SCALE GENOMIC DNA]</scope>
    <source>
        <strain evidence="8 9">LacT</strain>
    </source>
</reference>
<keyword evidence="5 6" id="KW-0472">Membrane</keyword>
<organism evidence="8 9">
    <name type="scientific">Alkaliphilus serpentinus</name>
    <dbReference type="NCBI Taxonomy" id="1482731"/>
    <lineage>
        <taxon>Bacteria</taxon>
        <taxon>Bacillati</taxon>
        <taxon>Bacillota</taxon>
        <taxon>Clostridia</taxon>
        <taxon>Peptostreptococcales</taxon>
        <taxon>Natronincolaceae</taxon>
        <taxon>Alkaliphilus</taxon>
    </lineage>
</organism>
<comment type="subcellular location">
    <subcellularLocation>
        <location evidence="1">Cell membrane</location>
        <topology evidence="1">Single-pass membrane protein</topology>
    </subcellularLocation>
</comment>
<keyword evidence="2" id="KW-1003">Cell membrane</keyword>
<feature type="transmembrane region" description="Helical" evidence="6">
    <location>
        <begin position="146"/>
        <end position="164"/>
    </location>
</feature>
<dbReference type="InterPro" id="IPR007168">
    <property type="entry name" value="Phageshock_PspC_N"/>
</dbReference>
<evidence type="ECO:0000313" key="8">
    <source>
        <dbReference type="EMBL" id="KAB3531503.1"/>
    </source>
</evidence>
<keyword evidence="4 6" id="KW-1133">Transmembrane helix</keyword>
<evidence type="ECO:0000256" key="1">
    <source>
        <dbReference type="ARBA" id="ARBA00004162"/>
    </source>
</evidence>
<evidence type="ECO:0000313" key="9">
    <source>
        <dbReference type="Proteomes" id="UP000465601"/>
    </source>
</evidence>
<dbReference type="PANTHER" id="PTHR33885:SF3">
    <property type="entry name" value="PHAGE SHOCK PROTEIN C"/>
    <property type="match status" value="1"/>
</dbReference>
<dbReference type="PANTHER" id="PTHR33885">
    <property type="entry name" value="PHAGE SHOCK PROTEIN C"/>
    <property type="match status" value="1"/>
</dbReference>
<accession>A0A833MAS5</accession>
<evidence type="ECO:0000256" key="3">
    <source>
        <dbReference type="ARBA" id="ARBA00022692"/>
    </source>
</evidence>
<dbReference type="AlphaFoldDB" id="A0A833MAS5"/>
<sequence length="168" mass="19056">MFILQDLKILQEEKGSIKMNKRLYLSRKDKKLAGVCGGIAEYLDVDPTLVRLFWVFFTFAWGTGLIIYIAAAIIMTERPAGSYVVEVSSDDTEEIMVPNDSPNSEFRNSHKEEDKENNNNLLVGLGLVLLGSFLFSKTFFNWHWLSFKLVFPGIIIAVGVYLLVNGRK</sequence>
<evidence type="ECO:0000256" key="5">
    <source>
        <dbReference type="ARBA" id="ARBA00023136"/>
    </source>
</evidence>
<evidence type="ECO:0000256" key="4">
    <source>
        <dbReference type="ARBA" id="ARBA00022989"/>
    </source>
</evidence>
<dbReference type="OrthoDB" id="9815286at2"/>
<evidence type="ECO:0000256" key="6">
    <source>
        <dbReference type="SAM" id="Phobius"/>
    </source>
</evidence>
<dbReference type="InterPro" id="IPR052027">
    <property type="entry name" value="PspC"/>
</dbReference>
<keyword evidence="9" id="KW-1185">Reference proteome</keyword>
<dbReference type="EMBL" id="WBZB01000013">
    <property type="protein sequence ID" value="KAB3531503.1"/>
    <property type="molecule type" value="Genomic_DNA"/>
</dbReference>
<dbReference type="GO" id="GO:0005886">
    <property type="term" value="C:plasma membrane"/>
    <property type="evidence" value="ECO:0007669"/>
    <property type="project" value="UniProtKB-SubCell"/>
</dbReference>
<protein>
    <submittedName>
        <fullName evidence="8">PspC domain-containing protein</fullName>
    </submittedName>
</protein>